<dbReference type="EMBL" id="JBEVCJ010000114">
    <property type="protein sequence ID" value="MET1257583.1"/>
    <property type="molecule type" value="Genomic_DNA"/>
</dbReference>
<organism evidence="1 2">
    <name type="scientific">Aliikangiella maris</name>
    <dbReference type="NCBI Taxonomy" id="3162458"/>
    <lineage>
        <taxon>Bacteria</taxon>
        <taxon>Pseudomonadati</taxon>
        <taxon>Pseudomonadota</taxon>
        <taxon>Gammaproteobacteria</taxon>
        <taxon>Oceanospirillales</taxon>
        <taxon>Pleioneaceae</taxon>
        <taxon>Aliikangiella</taxon>
    </lineage>
</organism>
<name>A0ABV2C072_9GAMM</name>
<sequence length="103" mass="11306">MSASGTAFTLGTGGYWKEICSGKHDELDEKGALASCTMFILGFEAGAILQARESKTTPTLCRSLNPNKLPAEYVTFVNSNKKYEEMNVLDVLLEFTKDDKCDV</sequence>
<accession>A0ABV2C072</accession>
<gene>
    <name evidence="1" type="ORF">ABVT43_20800</name>
</gene>
<comment type="caution">
    <text evidence="1">The sequence shown here is derived from an EMBL/GenBank/DDBJ whole genome shotgun (WGS) entry which is preliminary data.</text>
</comment>
<dbReference type="RefSeq" id="WP_353898166.1">
    <property type="nucleotide sequence ID" value="NZ_JBEVCJ010000114.1"/>
</dbReference>
<reference evidence="1 2" key="1">
    <citation type="submission" date="2024-06" db="EMBL/GenBank/DDBJ databases">
        <authorList>
            <person name="Li F."/>
        </authorList>
    </citation>
    <scope>NUCLEOTIDE SEQUENCE [LARGE SCALE GENOMIC DNA]</scope>
    <source>
        <strain evidence="1 2">GXAS 311</strain>
    </source>
</reference>
<keyword evidence="2" id="KW-1185">Reference proteome</keyword>
<proteinExistence type="predicted"/>
<dbReference type="Proteomes" id="UP001548189">
    <property type="component" value="Unassembled WGS sequence"/>
</dbReference>
<evidence type="ECO:0000313" key="2">
    <source>
        <dbReference type="Proteomes" id="UP001548189"/>
    </source>
</evidence>
<protein>
    <recommendedName>
        <fullName evidence="3">Rap1a immunity protein domain-containing protein</fullName>
    </recommendedName>
</protein>
<evidence type="ECO:0008006" key="3">
    <source>
        <dbReference type="Google" id="ProtNLM"/>
    </source>
</evidence>
<evidence type="ECO:0000313" key="1">
    <source>
        <dbReference type="EMBL" id="MET1257583.1"/>
    </source>
</evidence>